<feature type="coiled-coil region" evidence="1">
    <location>
        <begin position="14"/>
        <end position="116"/>
    </location>
</feature>
<dbReference type="EMBL" id="MK504444">
    <property type="protein sequence ID" value="QBJ03584.1"/>
    <property type="molecule type" value="Genomic_DNA"/>
</dbReference>
<keyword evidence="1" id="KW-0175">Coiled coil</keyword>
<proteinExistence type="predicted"/>
<evidence type="ECO:0000256" key="1">
    <source>
        <dbReference type="SAM" id="Coils"/>
    </source>
</evidence>
<accession>A0A4Y5FHS9</accession>
<gene>
    <name evidence="2" type="ORF">UCC3521_0046</name>
</gene>
<keyword evidence="3" id="KW-1185">Reference proteome</keyword>
<sequence length="134" mass="15893">MEIKKEDTNKESSTDRLQEKLYQLDRQISELDKESNRLAILLQGLDDNSSVEHGELEKEIIDLKESLHDTKNTLKSNTNEIKADMKQYRKDIEEELQRNEEKIQHTKEEIRATIKDFLIVIFSVFSTWLLSHFK</sequence>
<reference evidence="2 3" key="1">
    <citation type="submission" date="2019-02" db="EMBL/GenBank/DDBJ databases">
        <title>Isolation of virulent Lactobacillus brevis phages.</title>
        <authorList>
            <person name="Feyereisen M."/>
            <person name="Mahony J."/>
            <person name="O'Sullivan T."/>
            <person name="van Sinderen D."/>
        </authorList>
    </citation>
    <scope>NUCLEOTIDE SEQUENCE [LARGE SCALE GENOMIC DNA]</scope>
</reference>
<name>A0A4Y5FHS9_9CAUD</name>
<protein>
    <submittedName>
        <fullName evidence="2">Uncharacterized protein</fullName>
    </submittedName>
</protein>
<evidence type="ECO:0000313" key="2">
    <source>
        <dbReference type="EMBL" id="QBJ03584.1"/>
    </source>
</evidence>
<evidence type="ECO:0000313" key="3">
    <source>
        <dbReference type="Proteomes" id="UP000309991"/>
    </source>
</evidence>
<dbReference type="Proteomes" id="UP000309991">
    <property type="component" value="Segment"/>
</dbReference>
<organism evidence="2 3">
    <name type="scientific">Lactobacillus phage 3-521</name>
    <dbReference type="NCBI Taxonomy" id="2510943"/>
    <lineage>
        <taxon>Viruses</taxon>
        <taxon>Duplodnaviria</taxon>
        <taxon>Heunggongvirae</taxon>
        <taxon>Uroviricota</taxon>
        <taxon>Caudoviricetes</taxon>
        <taxon>Herelleviridae</taxon>
        <taxon>Watanabevirus</taxon>
        <taxon>Watanabevirus wv3521</taxon>
    </lineage>
</organism>